<accession>A0A975G903</accession>
<dbReference type="AlphaFoldDB" id="A0A975G903"/>
<organism evidence="2 3">
    <name type="scientific">Luteolibacter ambystomatis</name>
    <dbReference type="NCBI Taxonomy" id="2824561"/>
    <lineage>
        <taxon>Bacteria</taxon>
        <taxon>Pseudomonadati</taxon>
        <taxon>Verrucomicrobiota</taxon>
        <taxon>Verrucomicrobiia</taxon>
        <taxon>Verrucomicrobiales</taxon>
        <taxon>Verrucomicrobiaceae</taxon>
        <taxon>Luteolibacter</taxon>
    </lineage>
</organism>
<keyword evidence="1" id="KW-0472">Membrane</keyword>
<evidence type="ECO:0000313" key="2">
    <source>
        <dbReference type="EMBL" id="QUE50515.1"/>
    </source>
</evidence>
<sequence length="51" mass="5841">MIYFLRNHYPAEFRSFVLMWRETTPADGSRTRHLIAAALSGLSIIGILFLS</sequence>
<protein>
    <submittedName>
        <fullName evidence="2">Uncharacterized protein</fullName>
    </submittedName>
</protein>
<evidence type="ECO:0000256" key="1">
    <source>
        <dbReference type="SAM" id="Phobius"/>
    </source>
</evidence>
<reference evidence="2" key="1">
    <citation type="submission" date="2021-04" db="EMBL/GenBank/DDBJ databases">
        <title>Luteolibacter sp. 32A isolated from the skin of an Anderson's salamander (Ambystoma andersonii).</title>
        <authorList>
            <person name="Spergser J."/>
            <person name="Busse H.-J."/>
        </authorList>
    </citation>
    <scope>NUCLEOTIDE SEQUENCE</scope>
    <source>
        <strain evidence="2">32A</strain>
    </source>
</reference>
<dbReference type="Proteomes" id="UP000676169">
    <property type="component" value="Chromosome"/>
</dbReference>
<proteinExistence type="predicted"/>
<dbReference type="RefSeq" id="WP_211630655.1">
    <property type="nucleotide sequence ID" value="NZ_CP073100.1"/>
</dbReference>
<evidence type="ECO:0000313" key="3">
    <source>
        <dbReference type="Proteomes" id="UP000676169"/>
    </source>
</evidence>
<dbReference type="EMBL" id="CP073100">
    <property type="protein sequence ID" value="QUE50515.1"/>
    <property type="molecule type" value="Genomic_DNA"/>
</dbReference>
<dbReference type="KEGG" id="lamb:KBB96_16825"/>
<keyword evidence="1" id="KW-0812">Transmembrane</keyword>
<name>A0A975G903_9BACT</name>
<gene>
    <name evidence="2" type="ORF">KBB96_16825</name>
</gene>
<feature type="transmembrane region" description="Helical" evidence="1">
    <location>
        <begin position="33"/>
        <end position="50"/>
    </location>
</feature>
<keyword evidence="1" id="KW-1133">Transmembrane helix</keyword>
<keyword evidence="3" id="KW-1185">Reference proteome</keyword>